<dbReference type="EMBL" id="JH660647">
    <property type="protein sequence ID" value="EIM24807.1"/>
    <property type="molecule type" value="Genomic_DNA"/>
</dbReference>
<feature type="signal peptide" evidence="1">
    <location>
        <begin position="1"/>
        <end position="18"/>
    </location>
</feature>
<evidence type="ECO:0000313" key="3">
    <source>
        <dbReference type="Proteomes" id="UP000003947"/>
    </source>
</evidence>
<sequence length="116" mass="12302" precursor="true">MKAAYHLAWAFFSVGAVAAPTTAPNATDPAPESAGYTYAVPGIVRNVASEVSSRLAARPPGSAAPRAEGKISISESLSHSVELHAIPRHETYRYAMVDGHRLIVDAASRTIIYVIQ</sequence>
<reference evidence="2 3" key="1">
    <citation type="submission" date="2012-02" db="EMBL/GenBank/DDBJ databases">
        <title>Improved High-Quality Draft sequence of Microvirga sp. WSM3557.</title>
        <authorList>
            <consortium name="US DOE Joint Genome Institute"/>
            <person name="Lucas S."/>
            <person name="Han J."/>
            <person name="Lapidus A."/>
            <person name="Cheng J.-F."/>
            <person name="Goodwin L."/>
            <person name="Pitluck S."/>
            <person name="Peters L."/>
            <person name="Zhang X."/>
            <person name="Detter J.C."/>
            <person name="Han C."/>
            <person name="Tapia R."/>
            <person name="Land M."/>
            <person name="Hauser L."/>
            <person name="Kyrpides N."/>
            <person name="Ivanova N."/>
            <person name="Pagani I."/>
            <person name="Brau L."/>
            <person name="Yates R."/>
            <person name="O'Hara G."/>
            <person name="Rui T."/>
            <person name="Howieson J."/>
            <person name="Reeve W."/>
            <person name="Woyke T."/>
        </authorList>
    </citation>
    <scope>NUCLEOTIDE SEQUENCE [LARGE SCALE GENOMIC DNA]</scope>
    <source>
        <strain evidence="2 3">WSM3557</strain>
    </source>
</reference>
<dbReference type="RefSeq" id="WP_009492986.1">
    <property type="nucleotide sequence ID" value="NZ_CP141048.1"/>
</dbReference>
<dbReference type="InterPro" id="IPR009642">
    <property type="entry name" value="DUF1236"/>
</dbReference>
<dbReference type="Proteomes" id="UP000003947">
    <property type="component" value="Unassembled WGS sequence"/>
</dbReference>
<accession>I4YLG5</accession>
<evidence type="ECO:0000313" key="2">
    <source>
        <dbReference type="EMBL" id="EIM24807.1"/>
    </source>
</evidence>
<organism evidence="2 3">
    <name type="scientific">Microvirga lotononidis</name>
    <dbReference type="NCBI Taxonomy" id="864069"/>
    <lineage>
        <taxon>Bacteria</taxon>
        <taxon>Pseudomonadati</taxon>
        <taxon>Pseudomonadota</taxon>
        <taxon>Alphaproteobacteria</taxon>
        <taxon>Hyphomicrobiales</taxon>
        <taxon>Methylobacteriaceae</taxon>
        <taxon>Microvirga</taxon>
    </lineage>
</organism>
<keyword evidence="3" id="KW-1185">Reference proteome</keyword>
<dbReference type="PATRIC" id="fig|864069.3.peg.5939"/>
<dbReference type="HOGENOM" id="CLU_2094049_0_0_5"/>
<name>I4YLG5_9HYPH</name>
<protein>
    <recommendedName>
        <fullName evidence="4">DUF1236 domain-containing protein</fullName>
    </recommendedName>
</protein>
<evidence type="ECO:0008006" key="4">
    <source>
        <dbReference type="Google" id="ProtNLM"/>
    </source>
</evidence>
<dbReference type="OrthoDB" id="8020822at2"/>
<gene>
    <name evidence="2" type="ORF">MicloDRAFT_00055260</name>
</gene>
<feature type="chain" id="PRO_5003698289" description="DUF1236 domain-containing protein" evidence="1">
    <location>
        <begin position="19"/>
        <end position="116"/>
    </location>
</feature>
<dbReference type="AlphaFoldDB" id="I4YLG5"/>
<dbReference type="STRING" id="864069.MicloDRAFT_00055260"/>
<evidence type="ECO:0000256" key="1">
    <source>
        <dbReference type="SAM" id="SignalP"/>
    </source>
</evidence>
<dbReference type="Pfam" id="PF06823">
    <property type="entry name" value="DUF1236"/>
    <property type="match status" value="1"/>
</dbReference>
<keyword evidence="1" id="KW-0732">Signal</keyword>
<proteinExistence type="predicted"/>